<name>X0LML0_FUSOX</name>
<reference evidence="1" key="1">
    <citation type="submission" date="2011-11" db="EMBL/GenBank/DDBJ databases">
        <title>The Genome Sequence of Fusarium oxysporum Cotton.</title>
        <authorList>
            <consortium name="The Broad Institute Genome Sequencing Platform"/>
            <person name="Ma L.-J."/>
            <person name="Gale L.R."/>
            <person name="Schwartz D.C."/>
            <person name="Zhou S."/>
            <person name="Corby-Kistler H."/>
            <person name="Young S.K."/>
            <person name="Zeng Q."/>
            <person name="Gargeya S."/>
            <person name="Fitzgerald M."/>
            <person name="Haas B."/>
            <person name="Abouelleil A."/>
            <person name="Alvarado L."/>
            <person name="Arachchi H.M."/>
            <person name="Berlin A."/>
            <person name="Brown A."/>
            <person name="Chapman S.B."/>
            <person name="Chen Z."/>
            <person name="Dunbar C."/>
            <person name="Freedman E."/>
            <person name="Gearin G."/>
            <person name="Goldberg J."/>
            <person name="Griggs A."/>
            <person name="Gujja S."/>
            <person name="Heiman D."/>
            <person name="Howarth C."/>
            <person name="Larson L."/>
            <person name="Lui A."/>
            <person name="MacDonald P.J.P."/>
            <person name="Montmayeur A."/>
            <person name="Murphy C."/>
            <person name="Neiman D."/>
            <person name="Pearson M."/>
            <person name="Priest M."/>
            <person name="Roberts A."/>
            <person name="Saif S."/>
            <person name="Shea T."/>
            <person name="Shenoy N."/>
            <person name="Sisk P."/>
            <person name="Stolte C."/>
            <person name="Sykes S."/>
            <person name="Wortman J."/>
            <person name="Nusbaum C."/>
            <person name="Birren B."/>
        </authorList>
    </citation>
    <scope>NUCLEOTIDE SEQUENCE [LARGE SCALE GENOMIC DNA]</scope>
    <source>
        <strain evidence="1">25433</strain>
    </source>
</reference>
<protein>
    <submittedName>
        <fullName evidence="1">Uncharacterized protein</fullName>
    </submittedName>
</protein>
<dbReference type="AlphaFoldDB" id="X0LML0"/>
<evidence type="ECO:0000313" key="1">
    <source>
        <dbReference type="EMBL" id="EXM27224.1"/>
    </source>
</evidence>
<dbReference type="EMBL" id="JH657929">
    <property type="protein sequence ID" value="EXM27224.1"/>
    <property type="molecule type" value="Genomic_DNA"/>
</dbReference>
<organism evidence="1">
    <name type="scientific">Fusarium oxysporum f. sp. vasinfectum 25433</name>
    <dbReference type="NCBI Taxonomy" id="1089449"/>
    <lineage>
        <taxon>Eukaryota</taxon>
        <taxon>Fungi</taxon>
        <taxon>Dikarya</taxon>
        <taxon>Ascomycota</taxon>
        <taxon>Pezizomycotina</taxon>
        <taxon>Sordariomycetes</taxon>
        <taxon>Hypocreomycetidae</taxon>
        <taxon>Hypocreales</taxon>
        <taxon>Nectriaceae</taxon>
        <taxon>Fusarium</taxon>
        <taxon>Fusarium oxysporum species complex</taxon>
    </lineage>
</organism>
<dbReference type="Proteomes" id="UP000030701">
    <property type="component" value="Unassembled WGS sequence"/>
</dbReference>
<accession>X0LML0</accession>
<dbReference type="HOGENOM" id="CLU_3399449_0_0_1"/>
<gene>
    <name evidence="1" type="ORF">FOTG_06574</name>
</gene>
<reference evidence="1" key="2">
    <citation type="submission" date="2012-05" db="EMBL/GenBank/DDBJ databases">
        <title>The Genome Annotation of Fusarium oxysporum Cotton.</title>
        <authorList>
            <consortium name="The Broad Institute Genomics Platform"/>
            <person name="Ma L.-J."/>
            <person name="Corby-Kistler H."/>
            <person name="Broz K."/>
            <person name="Gale L.R."/>
            <person name="Jonkers W."/>
            <person name="O'Donnell K."/>
            <person name="Ploetz R."/>
            <person name="Steinberg C."/>
            <person name="Schwartz D.C."/>
            <person name="VanEtten H."/>
            <person name="Zhou S."/>
            <person name="Young S.K."/>
            <person name="Zeng Q."/>
            <person name="Gargeya S."/>
            <person name="Fitzgerald M."/>
            <person name="Abouelleil A."/>
            <person name="Alvarado L."/>
            <person name="Chapman S.B."/>
            <person name="Gainer-Dewar J."/>
            <person name="Goldberg J."/>
            <person name="Griggs A."/>
            <person name="Gujja S."/>
            <person name="Hansen M."/>
            <person name="Howarth C."/>
            <person name="Imamovic A."/>
            <person name="Ireland A."/>
            <person name="Larimer J."/>
            <person name="McCowan C."/>
            <person name="Murphy C."/>
            <person name="Pearson M."/>
            <person name="Poon T.W."/>
            <person name="Priest M."/>
            <person name="Roberts A."/>
            <person name="Saif S."/>
            <person name="Shea T."/>
            <person name="Sykes S."/>
            <person name="Wortman J."/>
            <person name="Nusbaum C."/>
            <person name="Birren B."/>
        </authorList>
    </citation>
    <scope>NUCLEOTIDE SEQUENCE</scope>
    <source>
        <strain evidence="1">25433</strain>
    </source>
</reference>
<proteinExistence type="predicted"/>
<sequence length="31" mass="3505">MSSQGYLLTADLAANPTTCIQIHKNVIFKYY</sequence>